<proteinExistence type="predicted"/>
<dbReference type="RefSeq" id="XP_004259594.1">
    <property type="nucleotide sequence ID" value="XM_004259546.1"/>
</dbReference>
<keyword evidence="2" id="KW-1185">Reference proteome</keyword>
<dbReference type="Proteomes" id="UP000014680">
    <property type="component" value="Unassembled WGS sequence"/>
</dbReference>
<evidence type="ECO:0000313" key="1">
    <source>
        <dbReference type="EMBL" id="ELP92823.1"/>
    </source>
</evidence>
<dbReference type="KEGG" id="eiv:EIN_003560"/>
<dbReference type="EMBL" id="KB206326">
    <property type="protein sequence ID" value="ELP92823.1"/>
    <property type="molecule type" value="Genomic_DNA"/>
</dbReference>
<dbReference type="VEuPathDB" id="AmoebaDB:EIN_003560"/>
<feature type="non-terminal residue" evidence="1">
    <location>
        <position position="1"/>
    </location>
</feature>
<reference evidence="1 2" key="1">
    <citation type="submission" date="2012-10" db="EMBL/GenBank/DDBJ databases">
        <authorList>
            <person name="Zafar N."/>
            <person name="Inman J."/>
            <person name="Hall N."/>
            <person name="Lorenzi H."/>
            <person name="Caler E."/>
        </authorList>
    </citation>
    <scope>NUCLEOTIDE SEQUENCE [LARGE SCALE GENOMIC DNA]</scope>
    <source>
        <strain evidence="1 2">IP1</strain>
    </source>
</reference>
<gene>
    <name evidence="1" type="ORF">EIN_003560</name>
</gene>
<protein>
    <submittedName>
        <fullName evidence="1">Uncharacterized protein</fullName>
    </submittedName>
</protein>
<sequence length="56" mass="6643">KYKKASDVYSFAMTMFEVFQWDFVFKKMMRGFNTSGISPISFLMVNDLPDQIIFDE</sequence>
<evidence type="ECO:0000313" key="2">
    <source>
        <dbReference type="Proteomes" id="UP000014680"/>
    </source>
</evidence>
<dbReference type="GeneID" id="14891810"/>
<accession>A0A0A1UGM5</accession>
<dbReference type="OrthoDB" id="4062651at2759"/>
<organism evidence="1 2">
    <name type="scientific">Entamoeba invadens IP1</name>
    <dbReference type="NCBI Taxonomy" id="370355"/>
    <lineage>
        <taxon>Eukaryota</taxon>
        <taxon>Amoebozoa</taxon>
        <taxon>Evosea</taxon>
        <taxon>Archamoebae</taxon>
        <taxon>Mastigamoebida</taxon>
        <taxon>Entamoebidae</taxon>
        <taxon>Entamoeba</taxon>
    </lineage>
</organism>
<name>A0A0A1UGM5_ENTIV</name>
<dbReference type="AlphaFoldDB" id="A0A0A1UGM5"/>